<reference evidence="8" key="1">
    <citation type="journal article" date="2020" name="bioRxiv">
        <title>Hybrid origin of Populus tomentosa Carr. identified through genome sequencing and phylogenomic analysis.</title>
        <authorList>
            <person name="An X."/>
            <person name="Gao K."/>
            <person name="Chen Z."/>
            <person name="Li J."/>
            <person name="Yang X."/>
            <person name="Yang X."/>
            <person name="Zhou J."/>
            <person name="Guo T."/>
            <person name="Zhao T."/>
            <person name="Huang S."/>
            <person name="Miao D."/>
            <person name="Khan W.U."/>
            <person name="Rao P."/>
            <person name="Ye M."/>
            <person name="Lei B."/>
            <person name="Liao W."/>
            <person name="Wang J."/>
            <person name="Ji L."/>
            <person name="Li Y."/>
            <person name="Guo B."/>
            <person name="Mustafa N.S."/>
            <person name="Li S."/>
            <person name="Yun Q."/>
            <person name="Keller S.R."/>
            <person name="Mao J."/>
            <person name="Zhang R."/>
            <person name="Strauss S.H."/>
        </authorList>
    </citation>
    <scope>NUCLEOTIDE SEQUENCE</scope>
    <source>
        <strain evidence="8">GM15</strain>
        <tissue evidence="8">Leaf</tissue>
    </source>
</reference>
<dbReference type="GO" id="GO:0007031">
    <property type="term" value="P:peroxisome organization"/>
    <property type="evidence" value="ECO:0007669"/>
    <property type="project" value="TreeGrafter"/>
</dbReference>
<evidence type="ECO:0000256" key="1">
    <source>
        <dbReference type="ARBA" id="ARBA00006375"/>
    </source>
</evidence>
<feature type="transmembrane region" description="Helical" evidence="7">
    <location>
        <begin position="50"/>
        <end position="78"/>
    </location>
</feature>
<dbReference type="GO" id="GO:0005778">
    <property type="term" value="C:peroxisomal membrane"/>
    <property type="evidence" value="ECO:0007669"/>
    <property type="project" value="TreeGrafter"/>
</dbReference>
<feature type="repeat" description="Solcar" evidence="5">
    <location>
        <begin position="251"/>
        <end position="345"/>
    </location>
</feature>
<evidence type="ECO:0000256" key="6">
    <source>
        <dbReference type="RuleBase" id="RU000488"/>
    </source>
</evidence>
<keyword evidence="5 7" id="KW-0472">Membrane</keyword>
<feature type="transmembrane region" description="Helical" evidence="7">
    <location>
        <begin position="143"/>
        <end position="163"/>
    </location>
</feature>
<organism evidence="8 9">
    <name type="scientific">Populus tomentosa</name>
    <name type="common">Chinese white poplar</name>
    <dbReference type="NCBI Taxonomy" id="118781"/>
    <lineage>
        <taxon>Eukaryota</taxon>
        <taxon>Viridiplantae</taxon>
        <taxon>Streptophyta</taxon>
        <taxon>Embryophyta</taxon>
        <taxon>Tracheophyta</taxon>
        <taxon>Spermatophyta</taxon>
        <taxon>Magnoliopsida</taxon>
        <taxon>eudicotyledons</taxon>
        <taxon>Gunneridae</taxon>
        <taxon>Pentapetalae</taxon>
        <taxon>rosids</taxon>
        <taxon>fabids</taxon>
        <taxon>Malpighiales</taxon>
        <taxon>Salicaceae</taxon>
        <taxon>Saliceae</taxon>
        <taxon>Populus</taxon>
    </lineage>
</organism>
<evidence type="ECO:0008006" key="10">
    <source>
        <dbReference type="Google" id="ProtNLM"/>
    </source>
</evidence>
<comment type="caution">
    <text evidence="8">The sequence shown here is derived from an EMBL/GenBank/DDBJ whole genome shotgun (WGS) entry which is preliminary data.</text>
</comment>
<dbReference type="Proteomes" id="UP000886885">
    <property type="component" value="Chromosome 10D"/>
</dbReference>
<evidence type="ECO:0000256" key="2">
    <source>
        <dbReference type="ARBA" id="ARBA00022448"/>
    </source>
</evidence>
<dbReference type="PANTHER" id="PTHR46650:SF1">
    <property type="entry name" value="PEROXISOMAL ADENINE NUCLEOTIDE TRANSPORTER 1"/>
    <property type="match status" value="1"/>
</dbReference>
<keyword evidence="3" id="KW-0677">Repeat</keyword>
<evidence type="ECO:0000313" key="8">
    <source>
        <dbReference type="EMBL" id="KAG6757508.1"/>
    </source>
</evidence>
<dbReference type="GO" id="GO:0005347">
    <property type="term" value="F:ATP transmembrane transporter activity"/>
    <property type="evidence" value="ECO:0007669"/>
    <property type="project" value="InterPro"/>
</dbReference>
<dbReference type="GO" id="GO:0006635">
    <property type="term" value="P:fatty acid beta-oxidation"/>
    <property type="evidence" value="ECO:0007669"/>
    <property type="project" value="InterPro"/>
</dbReference>
<evidence type="ECO:0000256" key="7">
    <source>
        <dbReference type="SAM" id="Phobius"/>
    </source>
</evidence>
<dbReference type="Pfam" id="PF00153">
    <property type="entry name" value="Mito_carr"/>
    <property type="match status" value="2"/>
</dbReference>
<evidence type="ECO:0000256" key="3">
    <source>
        <dbReference type="ARBA" id="ARBA00022737"/>
    </source>
</evidence>
<proteinExistence type="inferred from homology"/>
<dbReference type="AlphaFoldDB" id="A0A8X7YQ97"/>
<sequence length="370" mass="40987">MAFDMESLSEATSGAIGALVSTTISYPLDTCKTKYQAEVRARHQQKYRYVLSRLVFSFLVSATVCLQFVGFLGCYANFLSSPRNISDVFWEAIASRQVLSLYQGLGTKNLQSFISQFVYFYGYSFFKRLYLEKSRNKTIGTKANLMVAAAAGACTVIVTQAMFNNLISGFAVQPLDTASSKMQTSEFGKSRGLWKTLSEGTWSEAFDGLGISLLLTSNPSIQYTVFDQLKRRLLQRQLSTRSSMDSSPEALSAFSAFVLGAVSKCIATCITYPAIRCKVTLQAAESDESEVEEVQAKTKTISGALYSIWKNEGAAGFFKGLQAQNLKTVLSSALLLMIKEKISKTTWLLMLALKRYLFVTRSRIKSTLSR</sequence>
<protein>
    <recommendedName>
        <fullName evidence="10">Peroxisomal adenine nucleotide carrier 1</fullName>
    </recommendedName>
</protein>
<keyword evidence="2 6" id="KW-0813">Transport</keyword>
<feature type="repeat" description="Solcar" evidence="5">
    <location>
        <begin position="5"/>
        <end position="129"/>
    </location>
</feature>
<dbReference type="EMBL" id="JAAWWB010000020">
    <property type="protein sequence ID" value="KAG6757508.1"/>
    <property type="molecule type" value="Genomic_DNA"/>
</dbReference>
<keyword evidence="9" id="KW-1185">Reference proteome</keyword>
<dbReference type="InterPro" id="IPR018108">
    <property type="entry name" value="MCP_transmembrane"/>
</dbReference>
<evidence type="ECO:0000256" key="4">
    <source>
        <dbReference type="ARBA" id="ARBA00022989"/>
    </source>
</evidence>
<name>A0A8X7YQ97_POPTO</name>
<gene>
    <name evidence="8" type="ORF">POTOM_037820</name>
</gene>
<accession>A0A8X7YQ97</accession>
<dbReference type="PANTHER" id="PTHR46650">
    <property type="entry name" value="PEROXISOMAL ADENINE NUCLEOTIDE TRANSPORTER 1"/>
    <property type="match status" value="1"/>
</dbReference>
<feature type="transmembrane region" description="Helical" evidence="7">
    <location>
        <begin position="113"/>
        <end position="131"/>
    </location>
</feature>
<dbReference type="PROSITE" id="PS50920">
    <property type="entry name" value="SOLCAR"/>
    <property type="match status" value="2"/>
</dbReference>
<evidence type="ECO:0000313" key="9">
    <source>
        <dbReference type="Proteomes" id="UP000886885"/>
    </source>
</evidence>
<keyword evidence="4 7" id="KW-1133">Transmembrane helix</keyword>
<dbReference type="InterPro" id="IPR045900">
    <property type="entry name" value="Peroxisomal_Ade_carrier"/>
</dbReference>
<evidence type="ECO:0000256" key="5">
    <source>
        <dbReference type="PROSITE-ProRule" id="PRU00282"/>
    </source>
</evidence>
<comment type="similarity">
    <text evidence="1 6">Belongs to the mitochondrial carrier (TC 2.A.29) family.</text>
</comment>
<dbReference type="OrthoDB" id="446044at2759"/>
<dbReference type="GO" id="GO:0015217">
    <property type="term" value="F:ADP transmembrane transporter activity"/>
    <property type="evidence" value="ECO:0007669"/>
    <property type="project" value="InterPro"/>
</dbReference>
<keyword evidence="5 6" id="KW-0812">Transmembrane</keyword>